<reference evidence="10" key="1">
    <citation type="submission" date="2016-10" db="EMBL/GenBank/DDBJ databases">
        <authorList>
            <person name="Varghese N."/>
            <person name="Submissions S."/>
        </authorList>
    </citation>
    <scope>NUCLEOTIDE SEQUENCE [LARGE SCALE GENOMIC DNA]</scope>
    <source>
        <strain evidence="10">Jip14</strain>
    </source>
</reference>
<dbReference type="Proteomes" id="UP000198916">
    <property type="component" value="Unassembled WGS sequence"/>
</dbReference>
<dbReference type="SUPFAM" id="SSF48452">
    <property type="entry name" value="TPR-like"/>
    <property type="match status" value="1"/>
</dbReference>
<feature type="domain" description="SusD-like N-terminal" evidence="8">
    <location>
        <begin position="97"/>
        <end position="234"/>
    </location>
</feature>
<keyword evidence="4" id="KW-0472">Membrane</keyword>
<feature type="compositionally biased region" description="Polar residues" evidence="6">
    <location>
        <begin position="416"/>
        <end position="425"/>
    </location>
</feature>
<dbReference type="OrthoDB" id="9792139at2"/>
<dbReference type="GO" id="GO:0009279">
    <property type="term" value="C:cell outer membrane"/>
    <property type="evidence" value="ECO:0007669"/>
    <property type="project" value="UniProtKB-SubCell"/>
</dbReference>
<evidence type="ECO:0000256" key="2">
    <source>
        <dbReference type="ARBA" id="ARBA00006275"/>
    </source>
</evidence>
<dbReference type="EMBL" id="FNZR01000001">
    <property type="protein sequence ID" value="SEK17903.1"/>
    <property type="molecule type" value="Genomic_DNA"/>
</dbReference>
<keyword evidence="5" id="KW-0998">Cell outer membrane</keyword>
<feature type="region of interest" description="Disordered" evidence="6">
    <location>
        <begin position="347"/>
        <end position="372"/>
    </location>
</feature>
<evidence type="ECO:0000313" key="10">
    <source>
        <dbReference type="Proteomes" id="UP000198916"/>
    </source>
</evidence>
<sequence>MKYNLINISRVGKGILIAALFTACSEDFFSTPPLGTASQVQMQNPEGIDKLLIGAYSLLDGVGASTDGWTGRNEGRASAVTNWLIGDVASDDAYKGSTQSDQAEMNAFERNSILPANNFVPDKWIALYDGISRSNEVLRVIAKTEGLDPDFASRKTAEARFLRGYYLFELRKIYFRVPIIDETMFDTRVANDQEAWPFIEADLQFAADNLPPTQAEVGRANTWAAKAFLAKCYLFQRKFVEAKPLLDDIIANGITANGLKYGLNDCYYDNFRIATKNSKESVFAVQMSVNDGSGGPLNANYGEHLNFPLVGPGQCCGFFQPSQNLVNAFKTSADGLPMFDSFNNNDLKNDEGIRSSDPFEPDGETPLDPRLDHTVGRRGIAYLDWGLHGGETWVNPAGDGGPYSPKKRSYRKEEQGTQSTTTGWAGGPNANNYTVIRFADVLLWAAECEAELGDLEKARQYVNQIRNRAKNGCAVKKLDANGMETAAPAANYHVEPYTAPWPSKDYAIQAIRFERRLELAMEGHRFYDLVRWDIADQVLNTYLQAEKEKRTYLNGASFTPGKSEYLPVPQTEIINSSIGGMPTLIQNPGY</sequence>
<dbReference type="Gene3D" id="1.25.40.390">
    <property type="match status" value="1"/>
</dbReference>
<organism evidence="9 10">
    <name type="scientific">Parapedobacter koreensis</name>
    <dbReference type="NCBI Taxonomy" id="332977"/>
    <lineage>
        <taxon>Bacteria</taxon>
        <taxon>Pseudomonadati</taxon>
        <taxon>Bacteroidota</taxon>
        <taxon>Sphingobacteriia</taxon>
        <taxon>Sphingobacteriales</taxon>
        <taxon>Sphingobacteriaceae</taxon>
        <taxon>Parapedobacter</taxon>
    </lineage>
</organism>
<gene>
    <name evidence="9" type="ORF">SAMN05421740_10148</name>
</gene>
<dbReference type="AlphaFoldDB" id="A0A1H7EVH2"/>
<feature type="region of interest" description="Disordered" evidence="6">
    <location>
        <begin position="395"/>
        <end position="425"/>
    </location>
</feature>
<dbReference type="RefSeq" id="WP_090601853.1">
    <property type="nucleotide sequence ID" value="NZ_FNZR01000001.1"/>
</dbReference>
<name>A0A1H7EVH2_9SPHI</name>
<proteinExistence type="inferred from homology"/>
<evidence type="ECO:0000256" key="5">
    <source>
        <dbReference type="ARBA" id="ARBA00023237"/>
    </source>
</evidence>
<evidence type="ECO:0000256" key="1">
    <source>
        <dbReference type="ARBA" id="ARBA00004442"/>
    </source>
</evidence>
<comment type="similarity">
    <text evidence="2">Belongs to the SusD family.</text>
</comment>
<dbReference type="InterPro" id="IPR012944">
    <property type="entry name" value="SusD_RagB_dom"/>
</dbReference>
<dbReference type="InterPro" id="IPR033985">
    <property type="entry name" value="SusD-like_N"/>
</dbReference>
<evidence type="ECO:0000259" key="8">
    <source>
        <dbReference type="Pfam" id="PF14322"/>
    </source>
</evidence>
<accession>A0A1H7EVH2</accession>
<dbReference type="Pfam" id="PF07980">
    <property type="entry name" value="SusD_RagB"/>
    <property type="match status" value="1"/>
</dbReference>
<evidence type="ECO:0000256" key="3">
    <source>
        <dbReference type="ARBA" id="ARBA00022729"/>
    </source>
</evidence>
<dbReference type="Pfam" id="PF14322">
    <property type="entry name" value="SusD-like_3"/>
    <property type="match status" value="1"/>
</dbReference>
<evidence type="ECO:0000313" key="9">
    <source>
        <dbReference type="EMBL" id="SEK17903.1"/>
    </source>
</evidence>
<dbReference type="InterPro" id="IPR011990">
    <property type="entry name" value="TPR-like_helical_dom_sf"/>
</dbReference>
<evidence type="ECO:0000256" key="6">
    <source>
        <dbReference type="SAM" id="MobiDB-lite"/>
    </source>
</evidence>
<evidence type="ECO:0000256" key="4">
    <source>
        <dbReference type="ARBA" id="ARBA00023136"/>
    </source>
</evidence>
<comment type="subcellular location">
    <subcellularLocation>
        <location evidence="1">Cell outer membrane</location>
    </subcellularLocation>
</comment>
<keyword evidence="3" id="KW-0732">Signal</keyword>
<protein>
    <submittedName>
        <fullName evidence="9">Starch-binding associating with outer membrane</fullName>
    </submittedName>
</protein>
<dbReference type="STRING" id="332977.SAMN05421740_10148"/>
<evidence type="ECO:0000259" key="7">
    <source>
        <dbReference type="Pfam" id="PF07980"/>
    </source>
</evidence>
<keyword evidence="10" id="KW-1185">Reference proteome</keyword>
<dbReference type="PROSITE" id="PS51257">
    <property type="entry name" value="PROKAR_LIPOPROTEIN"/>
    <property type="match status" value="1"/>
</dbReference>
<feature type="domain" description="RagB/SusD" evidence="7">
    <location>
        <begin position="279"/>
        <end position="590"/>
    </location>
</feature>